<keyword evidence="1" id="KW-1133">Transmembrane helix</keyword>
<sequence length="110" mass="11638">MLAAGGFGLSLLSAVTSIIAHGVLPDRIRIHWTLGMGPYYGPEFAPAWLVLLLFPVLIAGTAVLASVIDARVRNTDAFTEIRPFYIVAVLGTLTVLLGCQGGLILANLYA</sequence>
<evidence type="ECO:0000256" key="1">
    <source>
        <dbReference type="SAM" id="Phobius"/>
    </source>
</evidence>
<dbReference type="EMBL" id="CP031313">
    <property type="protein sequence ID" value="QCC49481.1"/>
    <property type="molecule type" value="Genomic_DNA"/>
</dbReference>
<proteinExistence type="predicted"/>
<evidence type="ECO:0000313" key="3">
    <source>
        <dbReference type="Proteomes" id="UP000296733"/>
    </source>
</evidence>
<reference evidence="2 3" key="1">
    <citation type="journal article" date="2019" name="Nat. Commun.">
        <title>A new type of DNA phosphorothioation-based antiviral system in archaea.</title>
        <authorList>
            <person name="Xiong L."/>
            <person name="Liu S."/>
            <person name="Chen S."/>
            <person name="Xiao Y."/>
            <person name="Zhu B."/>
            <person name="Gao Y."/>
            <person name="Zhang Y."/>
            <person name="Chen B."/>
            <person name="Luo J."/>
            <person name="Deng Z."/>
            <person name="Chen X."/>
            <person name="Wang L."/>
            <person name="Chen S."/>
        </authorList>
    </citation>
    <scope>NUCLEOTIDE SEQUENCE [LARGE SCALE GENOMIC DNA]</scope>
    <source>
        <strain evidence="2 3">CGMCC 1.10331</strain>
        <plasmid evidence="2 3">unnamed2</plasmid>
    </source>
</reference>
<name>A0A4D6H7J1_9EURY</name>
<protein>
    <recommendedName>
        <fullName evidence="4">DUF1648 domain-containing protein</fullName>
    </recommendedName>
</protein>
<accession>A0A4D6H7J1</accession>
<gene>
    <name evidence="2" type="ORF">DV707_17305</name>
</gene>
<keyword evidence="1" id="KW-0812">Transmembrane</keyword>
<evidence type="ECO:0000313" key="2">
    <source>
        <dbReference type="EMBL" id="QCC49481.1"/>
    </source>
</evidence>
<evidence type="ECO:0008006" key="4">
    <source>
        <dbReference type="Google" id="ProtNLM"/>
    </source>
</evidence>
<feature type="transmembrane region" description="Helical" evidence="1">
    <location>
        <begin position="44"/>
        <end position="72"/>
    </location>
</feature>
<feature type="transmembrane region" description="Helical" evidence="1">
    <location>
        <begin position="84"/>
        <end position="109"/>
    </location>
</feature>
<geneLocation type="plasmid" evidence="2">
    <name>unnamed2</name>
</geneLocation>
<dbReference type="Proteomes" id="UP000296733">
    <property type="component" value="Plasmid unnamed2"/>
</dbReference>
<organism evidence="2 3">
    <name type="scientific">Halobellus limi</name>
    <dbReference type="NCBI Taxonomy" id="699433"/>
    <lineage>
        <taxon>Archaea</taxon>
        <taxon>Methanobacteriati</taxon>
        <taxon>Methanobacteriota</taxon>
        <taxon>Stenosarchaea group</taxon>
        <taxon>Halobacteria</taxon>
        <taxon>Halobacteriales</taxon>
        <taxon>Haloferacaceae</taxon>
        <taxon>Halobellus</taxon>
    </lineage>
</organism>
<dbReference type="KEGG" id="hlm:DV707_17305"/>
<keyword evidence="2" id="KW-0614">Plasmid</keyword>
<dbReference type="AlphaFoldDB" id="A0A4D6H7J1"/>
<keyword evidence="1" id="KW-0472">Membrane</keyword>